<proteinExistence type="predicted"/>
<feature type="region of interest" description="Disordered" evidence="1">
    <location>
        <begin position="1"/>
        <end position="24"/>
    </location>
</feature>
<organism evidence="2 3">
    <name type="scientific">Glossina austeni</name>
    <name type="common">Savannah tsetse fly</name>
    <dbReference type="NCBI Taxonomy" id="7395"/>
    <lineage>
        <taxon>Eukaryota</taxon>
        <taxon>Metazoa</taxon>
        <taxon>Ecdysozoa</taxon>
        <taxon>Arthropoda</taxon>
        <taxon>Hexapoda</taxon>
        <taxon>Insecta</taxon>
        <taxon>Pterygota</taxon>
        <taxon>Neoptera</taxon>
        <taxon>Endopterygota</taxon>
        <taxon>Diptera</taxon>
        <taxon>Brachycera</taxon>
        <taxon>Muscomorpha</taxon>
        <taxon>Hippoboscoidea</taxon>
        <taxon>Glossinidae</taxon>
        <taxon>Glossina</taxon>
    </lineage>
</organism>
<evidence type="ECO:0000256" key="1">
    <source>
        <dbReference type="SAM" id="MobiDB-lite"/>
    </source>
</evidence>
<feature type="region of interest" description="Disordered" evidence="1">
    <location>
        <begin position="207"/>
        <end position="333"/>
    </location>
</feature>
<protein>
    <submittedName>
        <fullName evidence="2">Uncharacterized protein</fullName>
    </submittedName>
</protein>
<dbReference type="Proteomes" id="UP000078200">
    <property type="component" value="Unassembled WGS sequence"/>
</dbReference>
<dbReference type="VEuPathDB" id="VectorBase:GAUT010309"/>
<sequence length="333" mass="37831">MPIASPRPMDDTIASPSPPPLEGPKNYYHFNQNDGRFKSSTIEYKLYEVDIPKIAVNKPNNFDKLVKTYSLDPRIFRSPIIINESISQLVRALNNFYRERVLYPDLVFDIFKIDCAGTLIEIMQNLNIYVDAYGVINEQRPGCDTLARSYFNSVAPVNTTYGFIQEMPPSVRQCTPMTTSSCTVPGVRHSSFLDSCKETQLSSSQAYKYSERYQPSSSRHDDTYNNNRNRSYSRSDRHFDSNQHSIKSEYRRGHKRSSLSPPYLPDRSKGSKDFVATPCSSLSSSRPPSPRSYKSHKSSHTSGGQSSSNYSMKSSSQVRPQQAIADDEEESWD</sequence>
<accession>A0A1A9UNG0</accession>
<feature type="compositionally biased region" description="Polar residues" evidence="1">
    <location>
        <begin position="207"/>
        <end position="217"/>
    </location>
</feature>
<reference evidence="2" key="1">
    <citation type="submission" date="2020-05" db="UniProtKB">
        <authorList>
            <consortium name="EnsemblMetazoa"/>
        </authorList>
    </citation>
    <scope>IDENTIFICATION</scope>
    <source>
        <strain evidence="2">TTRI</strain>
    </source>
</reference>
<keyword evidence="3" id="KW-1185">Reference proteome</keyword>
<dbReference type="EnsemblMetazoa" id="GAUT010309-RA">
    <property type="protein sequence ID" value="GAUT010309-PA"/>
    <property type="gene ID" value="GAUT010309"/>
</dbReference>
<evidence type="ECO:0000313" key="2">
    <source>
        <dbReference type="EnsemblMetazoa" id="GAUT010309-PA"/>
    </source>
</evidence>
<dbReference type="AlphaFoldDB" id="A0A1A9UNG0"/>
<feature type="compositionally biased region" description="Basic and acidic residues" evidence="1">
    <location>
        <begin position="233"/>
        <end position="251"/>
    </location>
</feature>
<evidence type="ECO:0000313" key="3">
    <source>
        <dbReference type="Proteomes" id="UP000078200"/>
    </source>
</evidence>
<feature type="compositionally biased region" description="Low complexity" evidence="1">
    <location>
        <begin position="300"/>
        <end position="317"/>
    </location>
</feature>
<name>A0A1A9UNG0_GLOAU</name>